<comment type="caution">
    <text evidence="2">The sequence shown here is derived from an EMBL/GenBank/DDBJ whole genome shotgun (WGS) entry which is preliminary data.</text>
</comment>
<proteinExistence type="predicted"/>
<evidence type="ECO:0000256" key="1">
    <source>
        <dbReference type="SAM" id="MobiDB-lite"/>
    </source>
</evidence>
<keyword evidence="3" id="KW-1185">Reference proteome</keyword>
<evidence type="ECO:0000313" key="2">
    <source>
        <dbReference type="EMBL" id="KAJ4861880.1"/>
    </source>
</evidence>
<accession>A0A9W9BEX6</accession>
<protein>
    <submittedName>
        <fullName evidence="2">Uncharacterized protein</fullName>
    </submittedName>
</protein>
<dbReference type="EMBL" id="JAOPEN010000002">
    <property type="protein sequence ID" value="KAJ4861880.1"/>
    <property type="molecule type" value="Genomic_DNA"/>
</dbReference>
<gene>
    <name evidence="2" type="ORF">T069G_02834</name>
</gene>
<sequence length="160" mass="18298">MLADNDTKHWGLQFPQFPLIATVKSLSPPEESPSPESSVIDDDFEEHSPSQLAIPAPDTNSRRRTWDEAFDHEVPESNTALDNNRNALAKTVTPQGLIRNLYLQAAVVFMFGVIVSQHFNPRTNLQIHGRLNRLQQKRAVVWHCLKIKNSFHDHQDWSTH</sequence>
<dbReference type="GeneID" id="80864732"/>
<dbReference type="Proteomes" id="UP001140511">
    <property type="component" value="Unassembled WGS sequence"/>
</dbReference>
<reference evidence="2" key="1">
    <citation type="submission" date="2022-09" db="EMBL/GenBank/DDBJ databases">
        <title>Chromosome-level assembly of Trichoderma breve T069, a fungus used in development of biopesticide product.</title>
        <authorList>
            <person name="Lin R."/>
            <person name="Liu T."/>
        </authorList>
    </citation>
    <scope>NUCLEOTIDE SEQUENCE</scope>
    <source>
        <strain evidence="2">T069</strain>
    </source>
</reference>
<dbReference type="RefSeq" id="XP_056030936.1">
    <property type="nucleotide sequence ID" value="XM_056170044.1"/>
</dbReference>
<feature type="region of interest" description="Disordered" evidence="1">
    <location>
        <begin position="23"/>
        <end position="63"/>
    </location>
</feature>
<organism evidence="2 3">
    <name type="scientific">Trichoderma breve</name>
    <dbReference type="NCBI Taxonomy" id="2034170"/>
    <lineage>
        <taxon>Eukaryota</taxon>
        <taxon>Fungi</taxon>
        <taxon>Dikarya</taxon>
        <taxon>Ascomycota</taxon>
        <taxon>Pezizomycotina</taxon>
        <taxon>Sordariomycetes</taxon>
        <taxon>Hypocreomycetidae</taxon>
        <taxon>Hypocreales</taxon>
        <taxon>Hypocreaceae</taxon>
        <taxon>Trichoderma</taxon>
    </lineage>
</organism>
<name>A0A9W9BEX6_9HYPO</name>
<dbReference type="AlphaFoldDB" id="A0A9W9BEX6"/>
<evidence type="ECO:0000313" key="3">
    <source>
        <dbReference type="Proteomes" id="UP001140511"/>
    </source>
</evidence>